<reference evidence="2 3" key="1">
    <citation type="submission" date="2019-09" db="EMBL/GenBank/DDBJ databases">
        <authorList>
            <person name="Chandra G."/>
            <person name="Truman W A."/>
        </authorList>
    </citation>
    <scope>NUCLEOTIDE SEQUENCE [LARGE SCALE GENOMIC DNA]</scope>
    <source>
        <strain evidence="2">PS880</strain>
    </source>
</reference>
<proteinExistence type="predicted"/>
<dbReference type="Proteomes" id="UP000375525">
    <property type="component" value="Unassembled WGS sequence"/>
</dbReference>
<gene>
    <name evidence="2" type="ORF">PS880_05738</name>
</gene>
<accession>A0A5E7Q390</accession>
<evidence type="ECO:0000256" key="1">
    <source>
        <dbReference type="SAM" id="Phobius"/>
    </source>
</evidence>
<dbReference type="OrthoDB" id="7408523at2"/>
<sequence length="235" mass="25684">MGKVFGWLGAVLTAIYLLVMLKLVWGRVGTLQTMELNALGDFLAGAFGPVAFLWLVLGYIQQGQELRQGTEALILQAKELKNSVEQQAIIATATLEQTKSQRVALDLQLREIERSISPVLHVAGGSRSGVGDGRIKLGIKVSNTGVEVMDVSINFEPPIADISTKKLGILRNSTVGTGVEFLLFPPGERVSGRCFIDYLRSDGKRIVEEFTYVIPPENPLLLVEKCLPQYVDQAT</sequence>
<dbReference type="EMBL" id="CABVIH010000040">
    <property type="protein sequence ID" value="VVP56586.1"/>
    <property type="molecule type" value="Genomic_DNA"/>
</dbReference>
<evidence type="ECO:0000313" key="3">
    <source>
        <dbReference type="Proteomes" id="UP000375525"/>
    </source>
</evidence>
<feature type="transmembrane region" description="Helical" evidence="1">
    <location>
        <begin position="6"/>
        <end position="26"/>
    </location>
</feature>
<keyword evidence="1" id="KW-0472">Membrane</keyword>
<evidence type="ECO:0000313" key="2">
    <source>
        <dbReference type="EMBL" id="VVP56586.1"/>
    </source>
</evidence>
<keyword evidence="1" id="KW-0812">Transmembrane</keyword>
<organism evidence="2 3">
    <name type="scientific">Pseudomonas fluorescens</name>
    <dbReference type="NCBI Taxonomy" id="294"/>
    <lineage>
        <taxon>Bacteria</taxon>
        <taxon>Pseudomonadati</taxon>
        <taxon>Pseudomonadota</taxon>
        <taxon>Gammaproteobacteria</taxon>
        <taxon>Pseudomonadales</taxon>
        <taxon>Pseudomonadaceae</taxon>
        <taxon>Pseudomonas</taxon>
    </lineage>
</organism>
<name>A0A5E7Q390_PSEFL</name>
<keyword evidence="1" id="KW-1133">Transmembrane helix</keyword>
<dbReference type="RefSeq" id="WP_150782453.1">
    <property type="nucleotide sequence ID" value="NZ_CABVIH010000040.1"/>
</dbReference>
<dbReference type="AlphaFoldDB" id="A0A5E7Q390"/>
<feature type="transmembrane region" description="Helical" evidence="1">
    <location>
        <begin position="38"/>
        <end position="60"/>
    </location>
</feature>
<protein>
    <submittedName>
        <fullName evidence="2">Uncharacterized protein</fullName>
    </submittedName>
</protein>